<keyword evidence="4" id="KW-0456">Lyase</keyword>
<evidence type="ECO:0000256" key="1">
    <source>
        <dbReference type="ARBA" id="ARBA00001933"/>
    </source>
</evidence>
<proteinExistence type="inferred from homology"/>
<dbReference type="RefSeq" id="WP_286278323.1">
    <property type="nucleotide sequence ID" value="NZ_AP027731.1"/>
</dbReference>
<evidence type="ECO:0000256" key="3">
    <source>
        <dbReference type="ARBA" id="ARBA00022898"/>
    </source>
</evidence>
<protein>
    <recommendedName>
        <fullName evidence="2">cysteine-S-conjugate beta-lyase</fullName>
        <ecNumber evidence="2">4.4.1.13</ecNumber>
    </recommendedName>
</protein>
<dbReference type="InterPro" id="IPR015422">
    <property type="entry name" value="PyrdxlP-dep_Trfase_small"/>
</dbReference>
<keyword evidence="8" id="KW-1185">Reference proteome</keyword>
<keyword evidence="3" id="KW-0663">Pyridoxal phosphate</keyword>
<dbReference type="InterPro" id="IPR015424">
    <property type="entry name" value="PyrdxlP-dep_Trfase"/>
</dbReference>
<dbReference type="EC" id="4.4.1.13" evidence="2"/>
<dbReference type="EMBL" id="AP027731">
    <property type="protein sequence ID" value="BDZ44912.1"/>
    <property type="molecule type" value="Genomic_DNA"/>
</dbReference>
<comment type="cofactor">
    <cofactor evidence="1">
        <name>pyridoxal 5'-phosphate</name>
        <dbReference type="ChEBI" id="CHEBI:597326"/>
    </cofactor>
</comment>
<comment type="similarity">
    <text evidence="5">Belongs to the class-II pyridoxal-phosphate-dependent aminotransferase family. MalY/PatB cystathionine beta-lyase subfamily.</text>
</comment>
<evidence type="ECO:0000313" key="7">
    <source>
        <dbReference type="EMBL" id="BDZ44912.1"/>
    </source>
</evidence>
<keyword evidence="7" id="KW-0032">Aminotransferase</keyword>
<dbReference type="Gene3D" id="3.40.640.10">
    <property type="entry name" value="Type I PLP-dependent aspartate aminotransferase-like (Major domain)"/>
    <property type="match status" value="1"/>
</dbReference>
<dbReference type="Gene3D" id="3.90.1150.10">
    <property type="entry name" value="Aspartate Aminotransferase, domain 1"/>
    <property type="match status" value="1"/>
</dbReference>
<evidence type="ECO:0000256" key="4">
    <source>
        <dbReference type="ARBA" id="ARBA00023239"/>
    </source>
</evidence>
<evidence type="ECO:0000256" key="5">
    <source>
        <dbReference type="ARBA" id="ARBA00037974"/>
    </source>
</evidence>
<dbReference type="InterPro" id="IPR004839">
    <property type="entry name" value="Aminotransferase_I/II_large"/>
</dbReference>
<gene>
    <name evidence="7" type="ORF">GCM10025866_08210</name>
</gene>
<evidence type="ECO:0000256" key="2">
    <source>
        <dbReference type="ARBA" id="ARBA00012224"/>
    </source>
</evidence>
<dbReference type="Proteomes" id="UP001321498">
    <property type="component" value="Chromosome"/>
</dbReference>
<keyword evidence="7" id="KW-0808">Transferase</keyword>
<dbReference type="Pfam" id="PF00155">
    <property type="entry name" value="Aminotran_1_2"/>
    <property type="match status" value="1"/>
</dbReference>
<evidence type="ECO:0000313" key="8">
    <source>
        <dbReference type="Proteomes" id="UP001321498"/>
    </source>
</evidence>
<dbReference type="SUPFAM" id="SSF53383">
    <property type="entry name" value="PLP-dependent transferases"/>
    <property type="match status" value="1"/>
</dbReference>
<reference evidence="8" key="1">
    <citation type="journal article" date="2019" name="Int. J. Syst. Evol. Microbiol.">
        <title>The Global Catalogue of Microorganisms (GCM) 10K type strain sequencing project: providing services to taxonomists for standard genome sequencing and annotation.</title>
        <authorList>
            <consortium name="The Broad Institute Genomics Platform"/>
            <consortium name="The Broad Institute Genome Sequencing Center for Infectious Disease"/>
            <person name="Wu L."/>
            <person name="Ma J."/>
        </authorList>
    </citation>
    <scope>NUCLEOTIDE SEQUENCE [LARGE SCALE GENOMIC DNA]</scope>
    <source>
        <strain evidence="8">NBRC 108725</strain>
    </source>
</reference>
<sequence>MAAGPDFDAIGIERLREIGGLKWSAFPGTIGAFVAEMDFGVAPAIADALHRTVDDGLLGYLPESLARDLGQATADWQRDSYGWDVSADRVHLLPDVVAGLTAAIQHFSPPDSPVILPTPAYMPFLRVPETLGRRTIEVPLIEEDGRYRLDLDGIEAAFAAGGGLLILCNPYNPVGRVFTREELTALSAVVHRNGGRVFSDEIHSPIVYPGAVHVPYASVTPEAASHTATATSASKAWNLPGLKCAQLILTADADQEVWERVGFWFEHGASNLGVVANTAAYREGREWLQAVTEYDDANRHALAELLGDALPGIRYTPPEGTYIAWLDARGLGLGASPADFFREEAGVTMTDGIACGAPGAGFLRLVFATPRPILEQAVTRMAAAVGRRTA</sequence>
<dbReference type="InterPro" id="IPR051798">
    <property type="entry name" value="Class-II_PLP-Dep_Aminotrans"/>
</dbReference>
<dbReference type="PANTHER" id="PTHR43525:SF2">
    <property type="entry name" value="CYSTATHIONINE BETA-LYASE-RELATED"/>
    <property type="match status" value="1"/>
</dbReference>
<name>A0ABN6XM89_9MICO</name>
<dbReference type="InterPro" id="IPR015421">
    <property type="entry name" value="PyrdxlP-dep_Trfase_major"/>
</dbReference>
<accession>A0ABN6XM89</accession>
<evidence type="ECO:0000259" key="6">
    <source>
        <dbReference type="Pfam" id="PF00155"/>
    </source>
</evidence>
<dbReference type="CDD" id="cd00609">
    <property type="entry name" value="AAT_like"/>
    <property type="match status" value="1"/>
</dbReference>
<dbReference type="PANTHER" id="PTHR43525">
    <property type="entry name" value="PROTEIN MALY"/>
    <property type="match status" value="1"/>
</dbReference>
<organism evidence="7 8">
    <name type="scientific">Naasia aerilata</name>
    <dbReference type="NCBI Taxonomy" id="1162966"/>
    <lineage>
        <taxon>Bacteria</taxon>
        <taxon>Bacillati</taxon>
        <taxon>Actinomycetota</taxon>
        <taxon>Actinomycetes</taxon>
        <taxon>Micrococcales</taxon>
        <taxon>Microbacteriaceae</taxon>
        <taxon>Naasia</taxon>
    </lineage>
</organism>
<dbReference type="GO" id="GO:0008483">
    <property type="term" value="F:transaminase activity"/>
    <property type="evidence" value="ECO:0007669"/>
    <property type="project" value="UniProtKB-KW"/>
</dbReference>
<feature type="domain" description="Aminotransferase class I/classII large" evidence="6">
    <location>
        <begin position="36"/>
        <end position="379"/>
    </location>
</feature>